<protein>
    <submittedName>
        <fullName evidence="2">Uncharacterized protein</fullName>
    </submittedName>
</protein>
<dbReference type="Proteomes" id="UP000193467">
    <property type="component" value="Unassembled WGS sequence"/>
</dbReference>
<reference evidence="2 3" key="1">
    <citation type="submission" date="2016-07" db="EMBL/GenBank/DDBJ databases">
        <title>Pervasive Adenine N6-methylation of Active Genes in Fungi.</title>
        <authorList>
            <consortium name="DOE Joint Genome Institute"/>
            <person name="Mondo S.J."/>
            <person name="Dannebaum R.O."/>
            <person name="Kuo R.C."/>
            <person name="Labutti K."/>
            <person name="Haridas S."/>
            <person name="Kuo A."/>
            <person name="Salamov A."/>
            <person name="Ahrendt S.R."/>
            <person name="Lipzen A."/>
            <person name="Sullivan W."/>
            <person name="Andreopoulos W.B."/>
            <person name="Clum A."/>
            <person name="Lindquist E."/>
            <person name="Daum C."/>
            <person name="Ramamoorthy G.K."/>
            <person name="Gryganskyi A."/>
            <person name="Culley D."/>
            <person name="Magnuson J.K."/>
            <person name="James T.Y."/>
            <person name="O'Malley M.A."/>
            <person name="Stajich J.E."/>
            <person name="Spatafora J.W."/>
            <person name="Visel A."/>
            <person name="Grigoriev I.V."/>
        </authorList>
    </citation>
    <scope>NUCLEOTIDE SEQUENCE [LARGE SCALE GENOMIC DNA]</scope>
    <source>
        <strain evidence="2 3">62-1032</strain>
    </source>
</reference>
<proteinExistence type="predicted"/>
<dbReference type="AlphaFoldDB" id="A0A1Y2EWM1"/>
<gene>
    <name evidence="2" type="ORF">BCR35DRAFT_306041</name>
</gene>
<accession>A0A1Y2EWM1</accession>
<name>A0A1Y2EWM1_9BASI</name>
<dbReference type="OrthoDB" id="2524578at2759"/>
<sequence length="203" mass="21054">MSQIGGRWAARKGQGAFVPRAELTAQQQAVLAAVPHWKREWVRPAALKPGQRPGYKVLKWVIDDSASGQVGTEEEMQAAMQVVAAGEVAQLPGQATPAGLSTEVSTPAPATGSGTATPAVAESDLVPVNAADKPAEGPAPDGTNPSVEDAVKELQEAPQEGLVNEDVEMGQPKPFVEDEVQVAQEATEGMVGMTVPEVVEGTV</sequence>
<dbReference type="EMBL" id="MCGR01000036">
    <property type="protein sequence ID" value="ORY75979.1"/>
    <property type="molecule type" value="Genomic_DNA"/>
</dbReference>
<evidence type="ECO:0000313" key="3">
    <source>
        <dbReference type="Proteomes" id="UP000193467"/>
    </source>
</evidence>
<dbReference type="InParanoid" id="A0A1Y2EWM1"/>
<evidence type="ECO:0000256" key="1">
    <source>
        <dbReference type="SAM" id="MobiDB-lite"/>
    </source>
</evidence>
<evidence type="ECO:0000313" key="2">
    <source>
        <dbReference type="EMBL" id="ORY75979.1"/>
    </source>
</evidence>
<feature type="compositionally biased region" description="Low complexity" evidence="1">
    <location>
        <begin position="105"/>
        <end position="119"/>
    </location>
</feature>
<comment type="caution">
    <text evidence="2">The sequence shown here is derived from an EMBL/GenBank/DDBJ whole genome shotgun (WGS) entry which is preliminary data.</text>
</comment>
<keyword evidence="3" id="KW-1185">Reference proteome</keyword>
<feature type="region of interest" description="Disordered" evidence="1">
    <location>
        <begin position="95"/>
        <end position="166"/>
    </location>
</feature>
<organism evidence="2 3">
    <name type="scientific">Leucosporidium creatinivorum</name>
    <dbReference type="NCBI Taxonomy" id="106004"/>
    <lineage>
        <taxon>Eukaryota</taxon>
        <taxon>Fungi</taxon>
        <taxon>Dikarya</taxon>
        <taxon>Basidiomycota</taxon>
        <taxon>Pucciniomycotina</taxon>
        <taxon>Microbotryomycetes</taxon>
        <taxon>Leucosporidiales</taxon>
        <taxon>Leucosporidium</taxon>
    </lineage>
</organism>